<evidence type="ECO:0000313" key="3">
    <source>
        <dbReference type="EMBL" id="RKF62324.1"/>
    </source>
</evidence>
<protein>
    <submittedName>
        <fullName evidence="3">Putative signal transducer protein</fullName>
    </submittedName>
</protein>
<dbReference type="PANTHER" id="PTHR14625:SF3">
    <property type="entry name" value="MICROCEPHALIN"/>
    <property type="match status" value="1"/>
</dbReference>
<accession>A0A420HXY8</accession>
<feature type="region of interest" description="Disordered" evidence="1">
    <location>
        <begin position="854"/>
        <end position="886"/>
    </location>
</feature>
<gene>
    <name evidence="3" type="ORF">OnM2_034077</name>
</gene>
<feature type="region of interest" description="Disordered" evidence="1">
    <location>
        <begin position="1"/>
        <end position="137"/>
    </location>
</feature>
<dbReference type="InterPro" id="IPR001357">
    <property type="entry name" value="BRCT_dom"/>
</dbReference>
<dbReference type="EMBL" id="MCFK01003440">
    <property type="protein sequence ID" value="RKF62324.1"/>
    <property type="molecule type" value="Genomic_DNA"/>
</dbReference>
<dbReference type="InterPro" id="IPR022047">
    <property type="entry name" value="Microcephalin-like"/>
</dbReference>
<dbReference type="OrthoDB" id="2384350at2759"/>
<keyword evidence="4" id="KW-1185">Reference proteome</keyword>
<dbReference type="PANTHER" id="PTHR14625">
    <property type="entry name" value="MICROCEPHALIN"/>
    <property type="match status" value="1"/>
</dbReference>
<dbReference type="CDD" id="cd17716">
    <property type="entry name" value="BRCT_microcephalin_rpt1"/>
    <property type="match status" value="1"/>
</dbReference>
<evidence type="ECO:0000256" key="1">
    <source>
        <dbReference type="SAM" id="MobiDB-lite"/>
    </source>
</evidence>
<dbReference type="STRING" id="212602.A0A420HXY8"/>
<feature type="compositionally biased region" description="Acidic residues" evidence="1">
    <location>
        <begin position="579"/>
        <end position="588"/>
    </location>
</feature>
<feature type="compositionally biased region" description="Basic and acidic residues" evidence="1">
    <location>
        <begin position="98"/>
        <end position="110"/>
    </location>
</feature>
<evidence type="ECO:0000313" key="4">
    <source>
        <dbReference type="Proteomes" id="UP000286134"/>
    </source>
</evidence>
<proteinExistence type="predicted"/>
<sequence>MDQSPRKRVTRARVAARAAAAAESNSKSNNKVIMTTSKAGPTITNITSTTSSLSSSSKRKIQNEEGHLKEEDRKNSKSEDKTVLPKPKTTRSQTRAGKKPESEIKAKPDPEPETIDSLATKKPTRGRPRKALPTETLPPRTLRGRVTRATNVEEKQKTSSFEEVIPKRRGQQVAKTTTITTNTKSSGLKRCVKFEGPGKENINPSNKNPKKNIVLNEETHGTGFRAKPLRKPVSTIRATRGRSKPIQQDGVIKSSICLAAKKLENIDDTSSKALAIEHSDDEIALALNKTIPHSPLKACPIRPTTNVLNASEDSDVHSSTITRILEPKNTMTHDEMKSVITSPARRPPQTPLGQEAGAYTQKLGTVSSALRSSKPTKMFIPTIKSEIPGNFNTTSLLQSPARRFPQYQDKLLIGDDHKLNSLPAFADEFRSVKDDSQVPYRAFTPKSVRITKHRKTKSEIKPSNNHPELVSHLEISKVSSHDLDNEIIVPAQKSIFSGRMSCIVPRDIDPTFAAESVTQETKSVIDAPHQNFTKTTQILENLKNPTNNEGDNNTLPSFPPYENKFNPFMLRRDIGPISEDSDSEDELSSDPTFGRDAFVAPSPYPRFGGMTPRSNFTDQLKRNEGIGFTPLAQKFSHWITTSPERKPQAKVEFSERLTTSWDSEHKWEKASLGNQDDIAPSLQINSDEEEKMTNQKTAQLTLSPMEIDSFQEEKQVELEETEIDEEDLELALEANEMSLLEPNQINTPDHTMFLSERSPQETVDHRIITASQMKDRYVLGRERKSISEITETNSYEENNNIELQDLSDMVIDPRLLALPPQTANMCFTTPKRTYTERVYHTVCKVPLKPAVSETPEVPMATRSASASRMTSSCSTTLRNQTGKVSNPSGEMFVQESVVMTPNKQVIDWSSLGTPARTPRLDLDNSLLKGAIVYVDVYTTEGADASIIFIELLTQMGARCIKSWSWNGNIEESKIGITHVIYKDGGKRTLEKVRESDGIVLCVGVAWVLDCERENKWLDETPYLVDTDVIPRGGGRRRKSMEPRALANMNGTLIPCPNTARPSQRRCFSGDDSKRNINEGEETPMTSKSHRRDSVQWLRTKLPEEEETQNLEVKKQNEESNFISSLPPLTPSGVNSKIFNDQEFIDNNCPSCFDDNKVLREEYSGTPMNHDGEEDDDEPYFLQKEKLQQKTAPVKRRFYDAELQQDIGNNSKIHSSNNNNNNCIGFGGVHYNNTSSSTTVPIANANTNIAGTMPERYDKGFMMRLKEARRKSLQWAPKIGSPLARAF</sequence>
<dbReference type="Proteomes" id="UP000286134">
    <property type="component" value="Unassembled WGS sequence"/>
</dbReference>
<feature type="region of interest" description="Disordered" evidence="1">
    <location>
        <begin position="1105"/>
        <end position="1127"/>
    </location>
</feature>
<feature type="compositionally biased region" description="Low complexity" evidence="1">
    <location>
        <begin position="12"/>
        <end position="32"/>
    </location>
</feature>
<feature type="compositionally biased region" description="Low complexity" evidence="1">
    <location>
        <begin position="859"/>
        <end position="876"/>
    </location>
</feature>
<feature type="compositionally biased region" description="Polar residues" evidence="1">
    <location>
        <begin position="543"/>
        <end position="556"/>
    </location>
</feature>
<feature type="region of interest" description="Disordered" evidence="1">
    <location>
        <begin position="543"/>
        <end position="562"/>
    </location>
</feature>
<feature type="compositionally biased region" description="Basic and acidic residues" evidence="1">
    <location>
        <begin position="61"/>
        <end position="83"/>
    </location>
</feature>
<feature type="compositionally biased region" description="Basic residues" evidence="1">
    <location>
        <begin position="1"/>
        <end position="11"/>
    </location>
</feature>
<feature type="compositionally biased region" description="Basic and acidic residues" evidence="1">
    <location>
        <begin position="1067"/>
        <end position="1077"/>
    </location>
</feature>
<evidence type="ECO:0000259" key="2">
    <source>
        <dbReference type="PROSITE" id="PS50172"/>
    </source>
</evidence>
<feature type="region of interest" description="Disordered" evidence="1">
    <location>
        <begin position="573"/>
        <end position="596"/>
    </location>
</feature>
<dbReference type="Gene3D" id="3.40.50.10190">
    <property type="entry name" value="BRCT domain"/>
    <property type="match status" value="1"/>
</dbReference>
<feature type="domain" description="BRCT" evidence="2">
    <location>
        <begin position="922"/>
        <end position="1024"/>
    </location>
</feature>
<comment type="caution">
    <text evidence="3">The sequence shown here is derived from an EMBL/GenBank/DDBJ whole genome shotgun (WGS) entry which is preliminary data.</text>
</comment>
<dbReference type="InterPro" id="IPR036420">
    <property type="entry name" value="BRCT_dom_sf"/>
</dbReference>
<feature type="compositionally biased region" description="Low complexity" evidence="1">
    <location>
        <begin position="42"/>
        <end position="56"/>
    </location>
</feature>
<feature type="region of interest" description="Disordered" evidence="1">
    <location>
        <begin position="1060"/>
        <end position="1093"/>
    </location>
</feature>
<dbReference type="GO" id="GO:0000278">
    <property type="term" value="P:mitotic cell cycle"/>
    <property type="evidence" value="ECO:0007669"/>
    <property type="project" value="TreeGrafter"/>
</dbReference>
<dbReference type="SUPFAM" id="SSF52113">
    <property type="entry name" value="BRCT domain"/>
    <property type="match status" value="1"/>
</dbReference>
<dbReference type="PROSITE" id="PS50172">
    <property type="entry name" value="BRCT"/>
    <property type="match status" value="1"/>
</dbReference>
<organism evidence="3 4">
    <name type="scientific">Erysiphe neolycopersici</name>
    <dbReference type="NCBI Taxonomy" id="212602"/>
    <lineage>
        <taxon>Eukaryota</taxon>
        <taxon>Fungi</taxon>
        <taxon>Dikarya</taxon>
        <taxon>Ascomycota</taxon>
        <taxon>Pezizomycotina</taxon>
        <taxon>Leotiomycetes</taxon>
        <taxon>Erysiphales</taxon>
        <taxon>Erysiphaceae</taxon>
        <taxon>Erysiphe</taxon>
    </lineage>
</organism>
<name>A0A420HXY8_9PEZI</name>
<feature type="compositionally biased region" description="Polar residues" evidence="1">
    <location>
        <begin position="877"/>
        <end position="886"/>
    </location>
</feature>
<reference evidence="3 4" key="1">
    <citation type="journal article" date="2018" name="BMC Genomics">
        <title>Comparative genome analyses reveal sequence features reflecting distinct modes of host-adaptation between dicot and monocot powdery mildew.</title>
        <authorList>
            <person name="Wu Y."/>
            <person name="Ma X."/>
            <person name="Pan Z."/>
            <person name="Kale S.D."/>
            <person name="Song Y."/>
            <person name="King H."/>
            <person name="Zhang Q."/>
            <person name="Presley C."/>
            <person name="Deng X."/>
            <person name="Wei C.I."/>
            <person name="Xiao S."/>
        </authorList>
    </citation>
    <scope>NUCLEOTIDE SEQUENCE [LARGE SCALE GENOMIC DNA]</scope>
    <source>
        <strain evidence="3">UMSG2</strain>
    </source>
</reference>